<dbReference type="KEGG" id="dti:Desti_1177"/>
<organism evidence="1 2">
    <name type="scientific">Desulfomonile tiedjei (strain ATCC 49306 / DSM 6799 / DCB-1)</name>
    <dbReference type="NCBI Taxonomy" id="706587"/>
    <lineage>
        <taxon>Bacteria</taxon>
        <taxon>Pseudomonadati</taxon>
        <taxon>Thermodesulfobacteriota</taxon>
        <taxon>Desulfomonilia</taxon>
        <taxon>Desulfomonilales</taxon>
        <taxon>Desulfomonilaceae</taxon>
        <taxon>Desulfomonile</taxon>
    </lineage>
</organism>
<dbReference type="Proteomes" id="UP000006055">
    <property type="component" value="Chromosome"/>
</dbReference>
<protein>
    <recommendedName>
        <fullName evidence="3">DUF1848 domain-containing protein</fullName>
    </recommendedName>
</protein>
<dbReference type="EMBL" id="CP003360">
    <property type="protein sequence ID" value="AFM23890.1"/>
    <property type="molecule type" value="Genomic_DNA"/>
</dbReference>
<evidence type="ECO:0000313" key="1">
    <source>
        <dbReference type="EMBL" id="AFM23890.1"/>
    </source>
</evidence>
<keyword evidence="2" id="KW-1185">Reference proteome</keyword>
<proteinExistence type="predicted"/>
<evidence type="ECO:0008006" key="3">
    <source>
        <dbReference type="Google" id="ProtNLM"/>
    </source>
</evidence>
<accession>I4C2U9</accession>
<dbReference type="AlphaFoldDB" id="I4C2U9"/>
<dbReference type="OrthoDB" id="9771212at2"/>
<dbReference type="PATRIC" id="fig|706587.4.peg.1341"/>
<dbReference type="Pfam" id="PF08902">
    <property type="entry name" value="DUF1848"/>
    <property type="match status" value="1"/>
</dbReference>
<gene>
    <name evidence="1" type="ordered locus">Desti_1177</name>
</gene>
<evidence type="ECO:0000313" key="2">
    <source>
        <dbReference type="Proteomes" id="UP000006055"/>
    </source>
</evidence>
<dbReference type="RefSeq" id="WP_014809043.1">
    <property type="nucleotide sequence ID" value="NC_018025.1"/>
</dbReference>
<dbReference type="eggNOG" id="COG1533">
    <property type="taxonomic scope" value="Bacteria"/>
</dbReference>
<name>I4C2U9_DESTA</name>
<sequence length="312" mass="35447">MHVVSASRRTDIPAFHSRWFMERVREGNAVVRAPFGGKLFNVSLVPADVIAIVFWTKNADPLLQCLDELIERGYCFTFLYTINNYPAFLEPNVPSLTHTMRVVENLAKIRTTSIVRWRYDTIVMSDQLSRAWHLDNFRELCRLLAPHSRECIFSFCDYYKKTIRNMDRSVPGYRNPHTEECIELSTDLAEIAREWGIEMKSCAHDFLVSGNITKAKCIDPAHLASIIESDTKLSALQNLKKTPTREDCGCIASKDIGAYDTCGHGCAYCYANANPERALYNLNRIRHDYPCLDPNISERLGPAAITSASIRA</sequence>
<reference evidence="2" key="1">
    <citation type="submission" date="2012-06" db="EMBL/GenBank/DDBJ databases">
        <title>Complete sequence of chromosome of Desulfomonile tiedjei DSM 6799.</title>
        <authorList>
            <person name="Lucas S."/>
            <person name="Copeland A."/>
            <person name="Lapidus A."/>
            <person name="Glavina del Rio T."/>
            <person name="Dalin E."/>
            <person name="Tice H."/>
            <person name="Bruce D."/>
            <person name="Goodwin L."/>
            <person name="Pitluck S."/>
            <person name="Peters L."/>
            <person name="Ovchinnikova G."/>
            <person name="Zeytun A."/>
            <person name="Lu M."/>
            <person name="Kyrpides N."/>
            <person name="Mavromatis K."/>
            <person name="Ivanova N."/>
            <person name="Brettin T."/>
            <person name="Detter J.C."/>
            <person name="Han C."/>
            <person name="Larimer F."/>
            <person name="Land M."/>
            <person name="Hauser L."/>
            <person name="Markowitz V."/>
            <person name="Cheng J.-F."/>
            <person name="Hugenholtz P."/>
            <person name="Woyke T."/>
            <person name="Wu D."/>
            <person name="Spring S."/>
            <person name="Schroeder M."/>
            <person name="Brambilla E."/>
            <person name="Klenk H.-P."/>
            <person name="Eisen J.A."/>
        </authorList>
    </citation>
    <scope>NUCLEOTIDE SEQUENCE [LARGE SCALE GENOMIC DNA]</scope>
    <source>
        <strain evidence="2">ATCC 49306 / DSM 6799 / DCB-1</strain>
    </source>
</reference>
<dbReference type="STRING" id="706587.Desti_1177"/>
<dbReference type="HOGENOM" id="CLU_069130_0_0_7"/>
<dbReference type="InterPro" id="IPR014998">
    <property type="entry name" value="DUF1848"/>
</dbReference>